<accession>A0ABQ0P1V4</accession>
<dbReference type="EMBL" id="BAQD01000148">
    <property type="protein sequence ID" value="GBQ09076.1"/>
    <property type="molecule type" value="Genomic_DNA"/>
</dbReference>
<dbReference type="Proteomes" id="UP001062901">
    <property type="component" value="Unassembled WGS sequence"/>
</dbReference>
<gene>
    <name evidence="1" type="ORF">AA15669_2048</name>
</gene>
<protein>
    <submittedName>
        <fullName evidence="1">Uncharacterized protein</fullName>
    </submittedName>
</protein>
<name>A0ABQ0P1V4_9PROT</name>
<reference evidence="1" key="1">
    <citation type="submission" date="2013-04" db="EMBL/GenBank/DDBJ databases">
        <title>The genome sequencing project of 58 acetic acid bacteria.</title>
        <authorList>
            <person name="Okamoto-Kainuma A."/>
            <person name="Ishikawa M."/>
            <person name="Umino S."/>
            <person name="Koizumi Y."/>
            <person name="Shiwa Y."/>
            <person name="Yoshikawa H."/>
            <person name="Matsutani M."/>
            <person name="Matsushita K."/>
        </authorList>
    </citation>
    <scope>NUCLEOTIDE SEQUENCE</scope>
    <source>
        <strain evidence="1">DSM 15669</strain>
    </source>
</reference>
<sequence length="60" mass="6720">MSRTIPTQWTTIAYFSDCDGRFVPAPGAVCTESQAALSDDVTTRTICVRGREELQVRRVR</sequence>
<organism evidence="1 2">
    <name type="scientific">Saccharibacter floricola DSM 15669</name>
    <dbReference type="NCBI Taxonomy" id="1123227"/>
    <lineage>
        <taxon>Bacteria</taxon>
        <taxon>Pseudomonadati</taxon>
        <taxon>Pseudomonadota</taxon>
        <taxon>Alphaproteobacteria</taxon>
        <taxon>Acetobacterales</taxon>
        <taxon>Acetobacteraceae</taxon>
        <taxon>Saccharibacter</taxon>
    </lineage>
</organism>
<evidence type="ECO:0000313" key="2">
    <source>
        <dbReference type="Proteomes" id="UP001062901"/>
    </source>
</evidence>
<proteinExistence type="predicted"/>
<dbReference type="RefSeq" id="WP_018980358.1">
    <property type="nucleotide sequence ID" value="NZ_BAQD01000148.1"/>
</dbReference>
<evidence type="ECO:0000313" key="1">
    <source>
        <dbReference type="EMBL" id="GBQ09076.1"/>
    </source>
</evidence>
<keyword evidence="2" id="KW-1185">Reference proteome</keyword>
<comment type="caution">
    <text evidence="1">The sequence shown here is derived from an EMBL/GenBank/DDBJ whole genome shotgun (WGS) entry which is preliminary data.</text>
</comment>